<keyword evidence="3" id="KW-1185">Reference proteome</keyword>
<dbReference type="SUPFAM" id="SSF141571">
    <property type="entry name" value="Pentapeptide repeat-like"/>
    <property type="match status" value="1"/>
</dbReference>
<evidence type="ECO:0000313" key="1">
    <source>
        <dbReference type="EMBL" id="MDV2475135.1"/>
    </source>
</evidence>
<dbReference type="Gene3D" id="2.160.20.80">
    <property type="entry name" value="E3 ubiquitin-protein ligase SopA"/>
    <property type="match status" value="1"/>
</dbReference>
<accession>A0ABU3WV39</accession>
<dbReference type="Pfam" id="PF00805">
    <property type="entry name" value="Pentapeptide"/>
    <property type="match status" value="2"/>
</dbReference>
<name>A0ABU3WV39_9NOCA</name>
<dbReference type="EMBL" id="WBMO01000002">
    <property type="protein sequence ID" value="MDV2477218.1"/>
    <property type="molecule type" value="Genomic_DNA"/>
</dbReference>
<protein>
    <submittedName>
        <fullName evidence="2">Pentapeptide repeat-containing protein</fullName>
    </submittedName>
</protein>
<dbReference type="PANTHER" id="PTHR14136:SF17">
    <property type="entry name" value="BTB_POZ DOMAIN-CONTAINING PROTEIN KCTD9"/>
    <property type="match status" value="1"/>
</dbReference>
<organism evidence="2 3">
    <name type="scientific">Rhodococcus zopfii</name>
    <dbReference type="NCBI Taxonomy" id="43772"/>
    <lineage>
        <taxon>Bacteria</taxon>
        <taxon>Bacillati</taxon>
        <taxon>Actinomycetota</taxon>
        <taxon>Actinomycetes</taxon>
        <taxon>Mycobacteriales</taxon>
        <taxon>Nocardiaceae</taxon>
        <taxon>Rhodococcus</taxon>
    </lineage>
</organism>
<dbReference type="InterPro" id="IPR051082">
    <property type="entry name" value="Pentapeptide-BTB/POZ_domain"/>
</dbReference>
<dbReference type="InterPro" id="IPR001646">
    <property type="entry name" value="5peptide_repeat"/>
</dbReference>
<evidence type="ECO:0000313" key="3">
    <source>
        <dbReference type="Proteomes" id="UP001275440"/>
    </source>
</evidence>
<evidence type="ECO:0000313" key="2">
    <source>
        <dbReference type="EMBL" id="MDV2477218.1"/>
    </source>
</evidence>
<dbReference type="EMBL" id="WBMO01000001">
    <property type="protein sequence ID" value="MDV2475135.1"/>
    <property type="molecule type" value="Genomic_DNA"/>
</dbReference>
<reference evidence="2 3" key="1">
    <citation type="submission" date="2019-10" db="EMBL/GenBank/DDBJ databases">
        <title>Draft Genome Assembly of Rhodococcus zopfii DSM44189.</title>
        <authorList>
            <person name="Sutton J.M."/>
            <person name="Akob D.M."/>
            <person name="Bushman T.J."/>
        </authorList>
    </citation>
    <scope>NUCLEOTIDE SEQUENCE [LARGE SCALE GENOMIC DNA]</scope>
    <source>
        <strain evidence="2 3">DSM 44189</strain>
    </source>
</reference>
<comment type="caution">
    <text evidence="2">The sequence shown here is derived from an EMBL/GenBank/DDBJ whole genome shotgun (WGS) entry which is preliminary data.</text>
</comment>
<gene>
    <name evidence="1" type="ORF">F8M49_06320</name>
    <name evidence="2" type="ORF">F8M49_21095</name>
</gene>
<proteinExistence type="predicted"/>
<dbReference type="PANTHER" id="PTHR14136">
    <property type="entry name" value="BTB_POZ DOMAIN-CONTAINING PROTEIN KCTD9"/>
    <property type="match status" value="1"/>
</dbReference>
<dbReference type="Proteomes" id="UP001275440">
    <property type="component" value="Unassembled WGS sequence"/>
</dbReference>
<sequence>MTRDEILTAVQEGKSLWNADLRDADLWNADLRGANLWNADLRRADLRNADLRDANLRNANLRRADLRGADLRNANLRNADLRGVREVLSITALPSGHATLIPTPVGWQLRVGCWTGSTAELRELIAQDTGWPEAEGEQVTARRPMLAALADMCDAWATDQQHILDAVTTKWGNDA</sequence>